<evidence type="ECO:0000256" key="3">
    <source>
        <dbReference type="ARBA" id="ARBA00022475"/>
    </source>
</evidence>
<keyword evidence="5 9" id="KW-0812">Transmembrane</keyword>
<reference evidence="12" key="1">
    <citation type="journal article" date="2019" name="Int. J. Syst. Evol. Microbiol.">
        <title>The Global Catalogue of Microorganisms (GCM) 10K type strain sequencing project: providing services to taxonomists for standard genome sequencing and annotation.</title>
        <authorList>
            <consortium name="The Broad Institute Genomics Platform"/>
            <consortium name="The Broad Institute Genome Sequencing Center for Infectious Disease"/>
            <person name="Wu L."/>
            <person name="Ma J."/>
        </authorList>
    </citation>
    <scope>NUCLEOTIDE SEQUENCE [LARGE SCALE GENOMIC DNA]</scope>
    <source>
        <strain evidence="12">KCTC 52239</strain>
    </source>
</reference>
<dbReference type="EMBL" id="JBHRTE010000030">
    <property type="protein sequence ID" value="MFC3167793.1"/>
    <property type="molecule type" value="Genomic_DNA"/>
</dbReference>
<organism evidence="11 12">
    <name type="scientific">Paracoccus fontiphilus</name>
    <dbReference type="NCBI Taxonomy" id="1815556"/>
    <lineage>
        <taxon>Bacteria</taxon>
        <taxon>Pseudomonadati</taxon>
        <taxon>Pseudomonadota</taxon>
        <taxon>Alphaproteobacteria</taxon>
        <taxon>Rhodobacterales</taxon>
        <taxon>Paracoccaceae</taxon>
        <taxon>Paracoccus</taxon>
    </lineage>
</organism>
<dbReference type="RefSeq" id="WP_207470631.1">
    <property type="nucleotide sequence ID" value="NZ_JAFNAW010000047.1"/>
</dbReference>
<feature type="transmembrane region" description="Helical" evidence="9">
    <location>
        <begin position="134"/>
        <end position="154"/>
    </location>
</feature>
<comment type="subcellular location">
    <subcellularLocation>
        <location evidence="1 9">Cell inner membrane</location>
        <topology evidence="1 9">Multi-pass membrane protein</topology>
    </subcellularLocation>
</comment>
<dbReference type="Pfam" id="PF04290">
    <property type="entry name" value="DctQ"/>
    <property type="match status" value="1"/>
</dbReference>
<evidence type="ECO:0000313" key="12">
    <source>
        <dbReference type="Proteomes" id="UP001595557"/>
    </source>
</evidence>
<comment type="caution">
    <text evidence="11">The sequence shown here is derived from an EMBL/GenBank/DDBJ whole genome shotgun (WGS) entry which is preliminary data.</text>
</comment>
<accession>A0ABV7ICZ9</accession>
<keyword evidence="3" id="KW-1003">Cell membrane</keyword>
<keyword evidence="2 9" id="KW-0813">Transport</keyword>
<keyword evidence="4 9" id="KW-0997">Cell inner membrane</keyword>
<evidence type="ECO:0000256" key="5">
    <source>
        <dbReference type="ARBA" id="ARBA00022692"/>
    </source>
</evidence>
<comment type="similarity">
    <text evidence="8 9">Belongs to the TRAP transporter small permease family.</text>
</comment>
<feature type="transmembrane region" description="Helical" evidence="9">
    <location>
        <begin position="55"/>
        <end position="82"/>
    </location>
</feature>
<keyword evidence="7 9" id="KW-0472">Membrane</keyword>
<dbReference type="Proteomes" id="UP001595557">
    <property type="component" value="Unassembled WGS sequence"/>
</dbReference>
<dbReference type="InterPro" id="IPR055348">
    <property type="entry name" value="DctQ"/>
</dbReference>
<evidence type="ECO:0000256" key="6">
    <source>
        <dbReference type="ARBA" id="ARBA00022989"/>
    </source>
</evidence>
<evidence type="ECO:0000256" key="9">
    <source>
        <dbReference type="RuleBase" id="RU369079"/>
    </source>
</evidence>
<evidence type="ECO:0000256" key="8">
    <source>
        <dbReference type="ARBA" id="ARBA00038436"/>
    </source>
</evidence>
<comment type="function">
    <text evidence="9">Part of the tripartite ATP-independent periplasmic (TRAP) transport system.</text>
</comment>
<evidence type="ECO:0000256" key="4">
    <source>
        <dbReference type="ARBA" id="ARBA00022519"/>
    </source>
</evidence>
<feature type="transmembrane region" description="Helical" evidence="9">
    <location>
        <begin position="94"/>
        <end position="114"/>
    </location>
</feature>
<name>A0ABV7ICZ9_9RHOB</name>
<keyword evidence="12" id="KW-1185">Reference proteome</keyword>
<dbReference type="InterPro" id="IPR007387">
    <property type="entry name" value="TRAP_DctQ"/>
</dbReference>
<sequence>MAAALRTLDAISTLLFYLACLLVVAIVCMVTYDVFSRNLGLPTAIWAVNAVEYAMLHITCLSIPYLVLTRGHVCVEIVLTYLPGGLRRTWETVLHVLAAAICAFLCFESGKMFLQVLADGSYEVRSFDAPMWTLYISMPLGFGFGALQFLAFLARGDSFYGAAPETHAGM</sequence>
<evidence type="ECO:0000256" key="7">
    <source>
        <dbReference type="ARBA" id="ARBA00023136"/>
    </source>
</evidence>
<dbReference type="PANTHER" id="PTHR35011">
    <property type="entry name" value="2,3-DIKETO-L-GULONATE TRAP TRANSPORTER SMALL PERMEASE PROTEIN YIAM"/>
    <property type="match status" value="1"/>
</dbReference>
<proteinExistence type="inferred from homology"/>
<comment type="subunit">
    <text evidence="9">The complex comprises the extracytoplasmic solute receptor protein and the two transmembrane proteins.</text>
</comment>
<evidence type="ECO:0000256" key="2">
    <source>
        <dbReference type="ARBA" id="ARBA00022448"/>
    </source>
</evidence>
<keyword evidence="6 9" id="KW-1133">Transmembrane helix</keyword>
<feature type="domain" description="Tripartite ATP-independent periplasmic transporters DctQ component" evidence="10">
    <location>
        <begin position="26"/>
        <end position="155"/>
    </location>
</feature>
<feature type="transmembrane region" description="Helical" evidence="9">
    <location>
        <begin position="14"/>
        <end position="35"/>
    </location>
</feature>
<dbReference type="PANTHER" id="PTHR35011:SF10">
    <property type="entry name" value="TRAP TRANSPORTER SMALL PERMEASE PROTEIN"/>
    <property type="match status" value="1"/>
</dbReference>
<gene>
    <name evidence="11" type="ORF">ACFOD7_07005</name>
</gene>
<evidence type="ECO:0000256" key="1">
    <source>
        <dbReference type="ARBA" id="ARBA00004429"/>
    </source>
</evidence>
<evidence type="ECO:0000259" key="10">
    <source>
        <dbReference type="Pfam" id="PF04290"/>
    </source>
</evidence>
<protein>
    <recommendedName>
        <fullName evidence="9">TRAP transporter small permease protein</fullName>
    </recommendedName>
</protein>
<evidence type="ECO:0000313" key="11">
    <source>
        <dbReference type="EMBL" id="MFC3167793.1"/>
    </source>
</evidence>